<keyword evidence="4 8" id="KW-0812">Transmembrane</keyword>
<evidence type="ECO:0000256" key="4">
    <source>
        <dbReference type="ARBA" id="ARBA00022692"/>
    </source>
</evidence>
<evidence type="ECO:0000256" key="5">
    <source>
        <dbReference type="ARBA" id="ARBA00023077"/>
    </source>
</evidence>
<comment type="similarity">
    <text evidence="8 9">Belongs to the TonB-dependent receptor family.</text>
</comment>
<keyword evidence="14" id="KW-0675">Receptor</keyword>
<dbReference type="NCBIfam" id="TIGR01782">
    <property type="entry name" value="TonB-Xanth-Caul"/>
    <property type="match status" value="1"/>
</dbReference>
<evidence type="ECO:0000256" key="3">
    <source>
        <dbReference type="ARBA" id="ARBA00022452"/>
    </source>
</evidence>
<name>A0A0K2ZPE8_9XANT</name>
<evidence type="ECO:0000256" key="1">
    <source>
        <dbReference type="ARBA" id="ARBA00004571"/>
    </source>
</evidence>
<evidence type="ECO:0000256" key="6">
    <source>
        <dbReference type="ARBA" id="ARBA00023136"/>
    </source>
</evidence>
<dbReference type="InterPro" id="IPR039426">
    <property type="entry name" value="TonB-dep_rcpt-like"/>
</dbReference>
<feature type="domain" description="TonB-dependent receptor-like beta-barrel" evidence="12">
    <location>
        <begin position="442"/>
        <end position="915"/>
    </location>
</feature>
<dbReference type="Pfam" id="PF07715">
    <property type="entry name" value="Plug"/>
    <property type="match status" value="1"/>
</dbReference>
<dbReference type="InterPro" id="IPR012910">
    <property type="entry name" value="Plug_dom"/>
</dbReference>
<accession>A0A0K2ZPE8</accession>
<comment type="subcellular location">
    <subcellularLocation>
        <location evidence="1 8">Cell outer membrane</location>
        <topology evidence="1 8">Multi-pass membrane protein</topology>
    </subcellularLocation>
</comment>
<evidence type="ECO:0000256" key="2">
    <source>
        <dbReference type="ARBA" id="ARBA00022448"/>
    </source>
</evidence>
<dbReference type="PANTHER" id="PTHR40980:SF4">
    <property type="entry name" value="TONB-DEPENDENT RECEPTOR-LIKE BETA-BARREL DOMAIN-CONTAINING PROTEIN"/>
    <property type="match status" value="1"/>
</dbReference>
<keyword evidence="6 8" id="KW-0472">Membrane</keyword>
<dbReference type="Pfam" id="PF00593">
    <property type="entry name" value="TonB_dep_Rec_b-barrel"/>
    <property type="match status" value="1"/>
</dbReference>
<reference evidence="14 15" key="1">
    <citation type="submission" date="2015-07" db="EMBL/GenBank/DDBJ databases">
        <authorList>
            <person name="Noorani M."/>
        </authorList>
    </citation>
    <scope>NUCLEOTIDE SEQUENCE [LARGE SCALE GENOMIC DNA]</scope>
    <source>
        <strain evidence="14">LMG730</strain>
    </source>
</reference>
<evidence type="ECO:0000313" key="14">
    <source>
        <dbReference type="EMBL" id="CTP86094.1"/>
    </source>
</evidence>
<dbReference type="EMBL" id="CXOJ01000022">
    <property type="protein sequence ID" value="CTP86094.1"/>
    <property type="molecule type" value="Genomic_DNA"/>
</dbReference>
<evidence type="ECO:0000256" key="8">
    <source>
        <dbReference type="PROSITE-ProRule" id="PRU01360"/>
    </source>
</evidence>
<dbReference type="GO" id="GO:0009279">
    <property type="term" value="C:cell outer membrane"/>
    <property type="evidence" value="ECO:0007669"/>
    <property type="project" value="UniProtKB-SubCell"/>
</dbReference>
<evidence type="ECO:0000256" key="7">
    <source>
        <dbReference type="ARBA" id="ARBA00023237"/>
    </source>
</evidence>
<evidence type="ECO:0000256" key="10">
    <source>
        <dbReference type="SAM" id="MobiDB-lite"/>
    </source>
</evidence>
<feature type="domain" description="TonB-dependent receptor plug" evidence="13">
    <location>
        <begin position="81"/>
        <end position="196"/>
    </location>
</feature>
<dbReference type="Proteomes" id="UP000045978">
    <property type="component" value="Unassembled WGS sequence"/>
</dbReference>
<organism evidence="14 15">
    <name type="scientific">Xanthomonas graminis pv. phlei</name>
    <dbReference type="NCBI Taxonomy" id="487906"/>
    <lineage>
        <taxon>Bacteria</taxon>
        <taxon>Pseudomonadati</taxon>
        <taxon>Pseudomonadota</taxon>
        <taxon>Gammaproteobacteria</taxon>
        <taxon>Lysobacterales</taxon>
        <taxon>Lysobacteraceae</taxon>
        <taxon>Xanthomonas</taxon>
        <taxon>Xanthomonas translucens group</taxon>
        <taxon>Xanthomonas graminis</taxon>
    </lineage>
</organism>
<dbReference type="AlphaFoldDB" id="A0A0K2ZPE8"/>
<feature type="signal peptide" evidence="11">
    <location>
        <begin position="1"/>
        <end position="35"/>
    </location>
</feature>
<dbReference type="RefSeq" id="WP_186008129.1">
    <property type="nucleotide sequence ID" value="NZ_CP076251.1"/>
</dbReference>
<gene>
    <name evidence="14" type="ORF">XTPLMG730_1350</name>
</gene>
<keyword evidence="5 9" id="KW-0798">TonB box</keyword>
<keyword evidence="11" id="KW-0732">Signal</keyword>
<evidence type="ECO:0000256" key="9">
    <source>
        <dbReference type="RuleBase" id="RU003357"/>
    </source>
</evidence>
<keyword evidence="2 8" id="KW-0813">Transport</keyword>
<evidence type="ECO:0000259" key="12">
    <source>
        <dbReference type="Pfam" id="PF00593"/>
    </source>
</evidence>
<feature type="region of interest" description="Disordered" evidence="10">
    <location>
        <begin position="40"/>
        <end position="59"/>
    </location>
</feature>
<keyword evidence="7 8" id="KW-0998">Cell outer membrane</keyword>
<dbReference type="Gene3D" id="2.170.130.10">
    <property type="entry name" value="TonB-dependent receptor, plug domain"/>
    <property type="match status" value="1"/>
</dbReference>
<evidence type="ECO:0000259" key="13">
    <source>
        <dbReference type="Pfam" id="PF07715"/>
    </source>
</evidence>
<sequence length="950" mass="101928">MNHVSHRARPHRLAGSIALALALALSLAFAAAAHAEDAAQEPAQRSASDDTAPAVAKGNPQTLSTVTVAANRYTAADMQMAASNTANVLSADDLKYTAVHNIAEALGLLPGVNVVNTGQSYFGGVDGAARGEGMFASVRGLNAEYNVNLINGVNVAQGMPYSRSVQLSLLPPSGLQTIVLNKTSTAAMDGDAIGGTIDYRTPSGFDYSDALGGSITASGRIESRARDYDESGLGKGAAGEFHAKFGSEHQFGLYASAYYDERHYVNSEVANAAAARGDWNKKYFSRTTASGAPAPADNPEALLLATGANIGYSGGDTKRYGGNVSFDWHVDPSLQLYARATYAYAKTEQNTGYTQLVPATVSLTQIGTTGVYQPQINRVAVRYWYETNPEVADIATFQFGADKQLGNWTLSPNLFYGYGDNDRPDHVEVSARVDQYTSTQFPYGANSFVGYDSAGFPMPLLTPAIQAQASDIGSLYARRHGQLSKSYSGQKKGGAKFDARYDFDAGALSSLQFGVKYVDSSREYTSRDWTTAKFTDGTLLQNSGLVSGSYDSVYPGKYDYPTVKLSNSALKASIAQYLTPGSFDTCGSLAINNQNCATMRGTEAVAAAYAMATFKTGDLEIIPGLRFEQTRIRNTYWTMPEALVQNGSSKPTVEEMPGFFSNNHTTYDVPLPSVFLNYRPGNANAVYRASVWTSYTRPAFVQLGGGANYAVASDSITTITEGNPDLKPIKAVNVDVSGEWDNGVGGHVMLAGYYKRLSDYIYENGSDAANAGANTDATGVRYVRPQNGGDGKVLGVEAAVRQTLQGMPAPLDGFGIGANVTRQSTRVDLGMTGFHDERIQNAPDLMANAELFYEKGPLSVNLSYHYSGEYVSVYDYLDQGASWDDLWVKPITRVDLHVGYAVNEHLRADLSVANLSNRLSYWAHVGRNSTAISDIVDAGRTSLLTVKYTF</sequence>
<keyword evidence="3 8" id="KW-1134">Transmembrane beta strand</keyword>
<dbReference type="InterPro" id="IPR000531">
    <property type="entry name" value="Beta-barrel_TonB"/>
</dbReference>
<evidence type="ECO:0000256" key="11">
    <source>
        <dbReference type="SAM" id="SignalP"/>
    </source>
</evidence>
<dbReference type="PANTHER" id="PTHR40980">
    <property type="entry name" value="PLUG DOMAIN-CONTAINING PROTEIN"/>
    <property type="match status" value="1"/>
</dbReference>
<evidence type="ECO:0000313" key="15">
    <source>
        <dbReference type="Proteomes" id="UP000045978"/>
    </source>
</evidence>
<dbReference type="InterPro" id="IPR036942">
    <property type="entry name" value="Beta-barrel_TonB_sf"/>
</dbReference>
<dbReference type="InterPro" id="IPR037066">
    <property type="entry name" value="Plug_dom_sf"/>
</dbReference>
<protein>
    <submittedName>
        <fullName evidence="14">TonB-dependent outer membrane receptor</fullName>
    </submittedName>
</protein>
<dbReference type="Gene3D" id="2.40.170.20">
    <property type="entry name" value="TonB-dependent receptor, beta-barrel domain"/>
    <property type="match status" value="1"/>
</dbReference>
<dbReference type="PROSITE" id="PS52016">
    <property type="entry name" value="TONB_DEPENDENT_REC_3"/>
    <property type="match status" value="1"/>
</dbReference>
<dbReference type="SUPFAM" id="SSF56935">
    <property type="entry name" value="Porins"/>
    <property type="match status" value="1"/>
</dbReference>
<proteinExistence type="inferred from homology"/>
<dbReference type="InterPro" id="IPR010104">
    <property type="entry name" value="TonB_rcpt_bac"/>
</dbReference>
<feature type="chain" id="PRO_5005492598" evidence="11">
    <location>
        <begin position="36"/>
        <end position="950"/>
    </location>
</feature>